<comment type="caution">
    <text evidence="1">The sequence shown here is derived from an EMBL/GenBank/DDBJ whole genome shotgun (WGS) entry which is preliminary data.</text>
</comment>
<gene>
    <name evidence="1" type="ORF">Q4528_12765</name>
</gene>
<organism evidence="1 2">
    <name type="scientific">Staphylococcus pasteuri_A</name>
    <dbReference type="NCBI Taxonomy" id="3062664"/>
    <lineage>
        <taxon>Bacteria</taxon>
        <taxon>Bacillati</taxon>
        <taxon>Bacillota</taxon>
        <taxon>Bacilli</taxon>
        <taxon>Bacillales</taxon>
        <taxon>Staphylococcaceae</taxon>
        <taxon>Staphylococcus</taxon>
    </lineage>
</organism>
<feature type="non-terminal residue" evidence="1">
    <location>
        <position position="1"/>
    </location>
</feature>
<dbReference type="RefSeq" id="WP_303521852.1">
    <property type="nucleotide sequence ID" value="NZ_JAUOQO010000060.1"/>
</dbReference>
<name>A0AAW7YTX7_9STAP</name>
<accession>A0AAW7YTX7</accession>
<keyword evidence="2" id="KW-1185">Reference proteome</keyword>
<protein>
    <submittedName>
        <fullName evidence="1">Uncharacterized protein</fullName>
    </submittedName>
</protein>
<sequence length="101" mass="11444">ACTRTTNFGMQTWEFYGVAAILYYGDGSVTRLLRVGTGAYEKYDKEGSWNATYLFFDDGDQLLVRLLARPGLLIREENPRAPMEKGVFLFNGSCETLWENG</sequence>
<proteinExistence type="predicted"/>
<dbReference type="Proteomes" id="UP001170310">
    <property type="component" value="Unassembled WGS sequence"/>
</dbReference>
<evidence type="ECO:0000313" key="2">
    <source>
        <dbReference type="Proteomes" id="UP001170310"/>
    </source>
</evidence>
<evidence type="ECO:0000313" key="1">
    <source>
        <dbReference type="EMBL" id="MDO6574985.1"/>
    </source>
</evidence>
<dbReference type="EMBL" id="JAUOQO010000060">
    <property type="protein sequence ID" value="MDO6574985.1"/>
    <property type="molecule type" value="Genomic_DNA"/>
</dbReference>
<dbReference type="AlphaFoldDB" id="A0AAW7YTX7"/>
<reference evidence="1" key="1">
    <citation type="submission" date="2023-07" db="EMBL/GenBank/DDBJ databases">
        <title>Genome content predicts the carbon catabolic preferences of heterotrophic bacteria.</title>
        <authorList>
            <person name="Gralka M."/>
        </authorList>
    </citation>
    <scope>NUCLEOTIDE SEQUENCE</scope>
    <source>
        <strain evidence="1">E2R20</strain>
    </source>
</reference>